<evidence type="ECO:0000256" key="1">
    <source>
        <dbReference type="ARBA" id="ARBA00004087"/>
    </source>
</evidence>
<dbReference type="InterPro" id="IPR005155">
    <property type="entry name" value="UPF0113_PUA"/>
</dbReference>
<dbReference type="AlphaFoldDB" id="A0AAD9Q831"/>
<comment type="caution">
    <text evidence="9">The sequence shown here is derived from an EMBL/GenBank/DDBJ whole genome shotgun (WGS) entry which is preliminary data.</text>
</comment>
<dbReference type="InterPro" id="IPR015947">
    <property type="entry name" value="PUA-like_sf"/>
</dbReference>
<evidence type="ECO:0000256" key="4">
    <source>
        <dbReference type="ARBA" id="ARBA00018162"/>
    </source>
</evidence>
<sequence length="224" mass="25876">MRCQGKHQGSLAFACCRWQITNFEPALVVQEPRELCLRKTRTFKMRPLTEEETRSVFEKLANYIGENIKLLIDRPDGNFCFRLHQERVYYISEEIMRKATNIGRDNLISVGTCIGKFTKTRRFRLHITALDFMAPYAKYKLWVKPSGEQSFLYGNHILKASLGRITENTPQYQGVIIYSMSDLPLGFGATSRSTQDCRRANPTDIVCFHQADVGEYLRSENTLT</sequence>
<dbReference type="PROSITE" id="PS50890">
    <property type="entry name" value="PUA"/>
    <property type="match status" value="1"/>
</dbReference>
<evidence type="ECO:0000313" key="9">
    <source>
        <dbReference type="EMBL" id="KAK2556378.1"/>
    </source>
</evidence>
<comment type="function">
    <text evidence="1">Required for proper 34S pre-rRNA processing and 60S ribosome subunit assembly.</text>
</comment>
<dbReference type="Gene3D" id="3.10.450.220">
    <property type="match status" value="1"/>
</dbReference>
<dbReference type="InterPro" id="IPR036974">
    <property type="entry name" value="PUA_sf"/>
</dbReference>
<dbReference type="GO" id="GO:0003723">
    <property type="term" value="F:RNA binding"/>
    <property type="evidence" value="ECO:0007669"/>
    <property type="project" value="UniProtKB-KW"/>
</dbReference>
<evidence type="ECO:0000256" key="5">
    <source>
        <dbReference type="ARBA" id="ARBA00022517"/>
    </source>
</evidence>
<dbReference type="CDD" id="cd21151">
    <property type="entry name" value="PUA_Nip7-like"/>
    <property type="match status" value="1"/>
</dbReference>
<evidence type="ECO:0000256" key="7">
    <source>
        <dbReference type="ARBA" id="ARBA00023242"/>
    </source>
</evidence>
<dbReference type="GO" id="GO:0005730">
    <property type="term" value="C:nucleolus"/>
    <property type="evidence" value="ECO:0007669"/>
    <property type="project" value="UniProtKB-SubCell"/>
</dbReference>
<dbReference type="GO" id="GO:0042254">
    <property type="term" value="P:ribosome biogenesis"/>
    <property type="evidence" value="ECO:0007669"/>
    <property type="project" value="UniProtKB-KW"/>
</dbReference>
<dbReference type="CDD" id="cd21146">
    <property type="entry name" value="Nip7_N_euk"/>
    <property type="match status" value="1"/>
</dbReference>
<evidence type="ECO:0000256" key="3">
    <source>
        <dbReference type="ARBA" id="ARBA00009895"/>
    </source>
</evidence>
<dbReference type="InterPro" id="IPR055359">
    <property type="entry name" value="Nip7_N_euk"/>
</dbReference>
<protein>
    <recommendedName>
        <fullName evidence="4">60S ribosome subunit biogenesis protein NIP7 homolog</fullName>
    </recommendedName>
</protein>
<dbReference type="InterPro" id="IPR040598">
    <property type="entry name" value="NIP7_N"/>
</dbReference>
<keyword evidence="10" id="KW-1185">Reference proteome</keyword>
<evidence type="ECO:0000256" key="2">
    <source>
        <dbReference type="ARBA" id="ARBA00004604"/>
    </source>
</evidence>
<accession>A0AAD9Q831</accession>
<gene>
    <name evidence="9" type="ORF">P5673_021606</name>
</gene>
<comment type="subcellular location">
    <subcellularLocation>
        <location evidence="2">Nucleus</location>
        <location evidence="2">Nucleolus</location>
    </subcellularLocation>
</comment>
<proteinExistence type="inferred from homology"/>
<dbReference type="SUPFAM" id="SSF88697">
    <property type="entry name" value="PUA domain-like"/>
    <property type="match status" value="1"/>
</dbReference>
<keyword evidence="7" id="KW-0539">Nucleus</keyword>
<feature type="domain" description="PUA" evidence="8">
    <location>
        <begin position="139"/>
        <end position="214"/>
    </location>
</feature>
<reference evidence="9" key="1">
    <citation type="journal article" date="2023" name="G3 (Bethesda)">
        <title>Whole genome assembly and annotation of the endangered Caribbean coral Acropora cervicornis.</title>
        <authorList>
            <person name="Selwyn J.D."/>
            <person name="Vollmer S.V."/>
        </authorList>
    </citation>
    <scope>NUCLEOTIDE SEQUENCE</scope>
    <source>
        <strain evidence="9">K2</strain>
    </source>
</reference>
<organism evidence="9 10">
    <name type="scientific">Acropora cervicornis</name>
    <name type="common">Staghorn coral</name>
    <dbReference type="NCBI Taxonomy" id="6130"/>
    <lineage>
        <taxon>Eukaryota</taxon>
        <taxon>Metazoa</taxon>
        <taxon>Cnidaria</taxon>
        <taxon>Anthozoa</taxon>
        <taxon>Hexacorallia</taxon>
        <taxon>Scleractinia</taxon>
        <taxon>Astrocoeniina</taxon>
        <taxon>Acroporidae</taxon>
        <taxon>Acropora</taxon>
    </lineage>
</organism>
<keyword evidence="6" id="KW-0694">RNA-binding</keyword>
<name>A0AAD9Q831_ACRCE</name>
<dbReference type="SUPFAM" id="SSF88802">
    <property type="entry name" value="Pre-PUA domain"/>
    <property type="match status" value="1"/>
</dbReference>
<dbReference type="FunFam" id="3.10.450.220:FF:000001">
    <property type="entry name" value="60S ribosome subunit biogenesis protein NIP7 homolog"/>
    <property type="match status" value="1"/>
</dbReference>
<dbReference type="InterPro" id="IPR002478">
    <property type="entry name" value="PUA"/>
</dbReference>
<dbReference type="Pfam" id="PF03657">
    <property type="entry name" value="UPF0113"/>
    <property type="match status" value="1"/>
</dbReference>
<keyword evidence="5" id="KW-0690">Ribosome biogenesis</keyword>
<dbReference type="EMBL" id="JARQWQ010000056">
    <property type="protein sequence ID" value="KAK2556378.1"/>
    <property type="molecule type" value="Genomic_DNA"/>
</dbReference>
<dbReference type="Pfam" id="PF17833">
    <property type="entry name" value="pre-PUA_NIP7"/>
    <property type="match status" value="1"/>
</dbReference>
<dbReference type="Gene3D" id="2.30.130.10">
    <property type="entry name" value="PUA domain"/>
    <property type="match status" value="1"/>
</dbReference>
<reference evidence="9" key="2">
    <citation type="journal article" date="2023" name="Science">
        <title>Genomic signatures of disease resistance in endangered staghorn corals.</title>
        <authorList>
            <person name="Vollmer S.V."/>
            <person name="Selwyn J.D."/>
            <person name="Despard B.A."/>
            <person name="Roesel C.L."/>
        </authorList>
    </citation>
    <scope>NUCLEOTIDE SEQUENCE</scope>
    <source>
        <strain evidence="9">K2</strain>
    </source>
</reference>
<dbReference type="PANTHER" id="PTHR23415">
    <property type="entry name" value="CYCLIN-DEPENDENT KINASES REGULATORY SUBUNIT/60S RIBOSOME SUBUNIT BIOGENESIS PROTEIN NIP7"/>
    <property type="match status" value="1"/>
</dbReference>
<dbReference type="FunFam" id="2.30.130.10:FF:000002">
    <property type="entry name" value="60S ribosome subunit biogenesis protein NIP7 homolog"/>
    <property type="match status" value="1"/>
</dbReference>
<evidence type="ECO:0000256" key="6">
    <source>
        <dbReference type="ARBA" id="ARBA00022884"/>
    </source>
</evidence>
<comment type="similarity">
    <text evidence="3">Belongs to the NIP7 family.</text>
</comment>
<dbReference type="SMART" id="SM00359">
    <property type="entry name" value="PUA"/>
    <property type="match status" value="1"/>
</dbReference>
<evidence type="ECO:0000259" key="8">
    <source>
        <dbReference type="SMART" id="SM00359"/>
    </source>
</evidence>
<evidence type="ECO:0000313" key="10">
    <source>
        <dbReference type="Proteomes" id="UP001249851"/>
    </source>
</evidence>
<dbReference type="Proteomes" id="UP001249851">
    <property type="component" value="Unassembled WGS sequence"/>
</dbReference>